<evidence type="ECO:0000313" key="2">
    <source>
        <dbReference type="Proteomes" id="UP000248134"/>
    </source>
</evidence>
<evidence type="ECO:0000313" key="1">
    <source>
        <dbReference type="EMBL" id="PZA12863.1"/>
    </source>
</evidence>
<dbReference type="OrthoDB" id="8138995at2"/>
<gene>
    <name evidence="1" type="ORF">DNX69_06490</name>
</gene>
<dbReference type="EMBL" id="QKQS01000010">
    <property type="protein sequence ID" value="PZA12863.1"/>
    <property type="molecule type" value="Genomic_DNA"/>
</dbReference>
<accession>A0A323UL20</accession>
<comment type="caution">
    <text evidence="1">The sequence shown here is derived from an EMBL/GenBank/DDBJ whole genome shotgun (WGS) entry which is preliminary data.</text>
</comment>
<protein>
    <submittedName>
        <fullName evidence="1">Uncharacterized protein</fullName>
    </submittedName>
</protein>
<name>A0A323UL20_RHOPL</name>
<dbReference type="AlphaFoldDB" id="A0A323UL20"/>
<reference evidence="1 2" key="1">
    <citation type="submission" date="2018-06" db="EMBL/GenBank/DDBJ databases">
        <title>Draft Whole-Genome Sequence of the purple photosynthetic bacterium Rhodospeudomonas palustris XCP.</title>
        <authorList>
            <person name="Rayyan A."/>
            <person name="Meyer T.E."/>
            <person name="Kyndt J.A."/>
        </authorList>
    </citation>
    <scope>NUCLEOTIDE SEQUENCE [LARGE SCALE GENOMIC DNA]</scope>
    <source>
        <strain evidence="1 2">XCP</strain>
    </source>
</reference>
<proteinExistence type="predicted"/>
<dbReference type="Proteomes" id="UP000248134">
    <property type="component" value="Unassembled WGS sequence"/>
</dbReference>
<organism evidence="1 2">
    <name type="scientific">Rhodopseudomonas palustris</name>
    <dbReference type="NCBI Taxonomy" id="1076"/>
    <lineage>
        <taxon>Bacteria</taxon>
        <taxon>Pseudomonadati</taxon>
        <taxon>Pseudomonadota</taxon>
        <taxon>Alphaproteobacteria</taxon>
        <taxon>Hyphomicrobiales</taxon>
        <taxon>Nitrobacteraceae</taxon>
        <taxon>Rhodopseudomonas</taxon>
    </lineage>
</organism>
<sequence length="137" mass="14644">MRLYADACVGNDEDSSYGLDAALMVTLGWPRCEEWIESRDEHNRNMALLPRVYIIFTPTDGAIHGFGGTPKSAIADAKAGLAKAGIVVTEGDIISGYKMTGATRGMMSTIEDRGGCVGWSIIDGVACTPEEYAKYSA</sequence>